<dbReference type="EMBL" id="MU274928">
    <property type="protein sequence ID" value="KAI0085738.1"/>
    <property type="molecule type" value="Genomic_DNA"/>
</dbReference>
<name>A0ACB8TUJ3_9APHY</name>
<organism evidence="1 2">
    <name type="scientific">Irpex rosettiformis</name>
    <dbReference type="NCBI Taxonomy" id="378272"/>
    <lineage>
        <taxon>Eukaryota</taxon>
        <taxon>Fungi</taxon>
        <taxon>Dikarya</taxon>
        <taxon>Basidiomycota</taxon>
        <taxon>Agaricomycotina</taxon>
        <taxon>Agaricomycetes</taxon>
        <taxon>Polyporales</taxon>
        <taxon>Irpicaceae</taxon>
        <taxon>Irpex</taxon>
    </lineage>
</organism>
<sequence length="334" mass="38355">MHSVGRYGHRLGGINTLVEQNIIFSLCRIIHIPSTPGTSVLEHLYKMTRTEGYDSDFSQSSSAALMRARSVPTPPWMRCPTQADQIEAEELQRKEQAEQSWLTQIIEIPVGLPLAGIHKVIHMQYMPSQTFSEVKNQNKTTFLEVQAIKDWEKTQTYTVYRKMSHANACYLPIPLKEIPSHESTVVICFHMVYFPPVRQGDHWYPDLSKSGIHSNGLNPEWDQNTGATRYKGQCLVKGCSCGNMLFTSEYERNRHMDGCFDGRHNCTGCGTIFQYHDDGVRHVEARCPVDSLARLETFDPVPHWRKRDSEHSKRILKPHFEDHLYKELGYAKGM</sequence>
<keyword evidence="2" id="KW-1185">Reference proteome</keyword>
<proteinExistence type="predicted"/>
<evidence type="ECO:0000313" key="1">
    <source>
        <dbReference type="EMBL" id="KAI0085738.1"/>
    </source>
</evidence>
<comment type="caution">
    <text evidence="1">The sequence shown here is derived from an EMBL/GenBank/DDBJ whole genome shotgun (WGS) entry which is preliminary data.</text>
</comment>
<accession>A0ACB8TUJ3</accession>
<evidence type="ECO:0000313" key="2">
    <source>
        <dbReference type="Proteomes" id="UP001055072"/>
    </source>
</evidence>
<gene>
    <name evidence="1" type="ORF">BDY19DRAFT_389170</name>
</gene>
<reference evidence="1" key="1">
    <citation type="journal article" date="2021" name="Environ. Microbiol.">
        <title>Gene family expansions and transcriptome signatures uncover fungal adaptations to wood decay.</title>
        <authorList>
            <person name="Hage H."/>
            <person name="Miyauchi S."/>
            <person name="Viragh M."/>
            <person name="Drula E."/>
            <person name="Min B."/>
            <person name="Chaduli D."/>
            <person name="Navarro D."/>
            <person name="Favel A."/>
            <person name="Norest M."/>
            <person name="Lesage-Meessen L."/>
            <person name="Balint B."/>
            <person name="Merenyi Z."/>
            <person name="de Eugenio L."/>
            <person name="Morin E."/>
            <person name="Martinez A.T."/>
            <person name="Baldrian P."/>
            <person name="Stursova M."/>
            <person name="Martinez M.J."/>
            <person name="Novotny C."/>
            <person name="Magnuson J.K."/>
            <person name="Spatafora J.W."/>
            <person name="Maurice S."/>
            <person name="Pangilinan J."/>
            <person name="Andreopoulos W."/>
            <person name="LaButti K."/>
            <person name="Hundley H."/>
            <person name="Na H."/>
            <person name="Kuo A."/>
            <person name="Barry K."/>
            <person name="Lipzen A."/>
            <person name="Henrissat B."/>
            <person name="Riley R."/>
            <person name="Ahrendt S."/>
            <person name="Nagy L.G."/>
            <person name="Grigoriev I.V."/>
            <person name="Martin F."/>
            <person name="Rosso M.N."/>
        </authorList>
    </citation>
    <scope>NUCLEOTIDE SEQUENCE</scope>
    <source>
        <strain evidence="1">CBS 384.51</strain>
    </source>
</reference>
<dbReference type="Proteomes" id="UP001055072">
    <property type="component" value="Unassembled WGS sequence"/>
</dbReference>
<protein>
    <submittedName>
        <fullName evidence="1">Uncharacterized protein</fullName>
    </submittedName>
</protein>